<evidence type="ECO:0000313" key="3">
    <source>
        <dbReference type="Proteomes" id="UP000071927"/>
    </source>
</evidence>
<comment type="caution">
    <text evidence="2">The sequence shown here is derived from an EMBL/GenBank/DDBJ whole genome shotgun (WGS) entry which is preliminary data.</text>
</comment>
<dbReference type="EMBL" id="LQXV01000319">
    <property type="protein sequence ID" value="KXU05528.1"/>
    <property type="molecule type" value="Genomic_DNA"/>
</dbReference>
<feature type="region of interest" description="Disordered" evidence="1">
    <location>
        <begin position="1"/>
        <end position="37"/>
    </location>
</feature>
<feature type="compositionally biased region" description="Basic and acidic residues" evidence="1">
    <location>
        <begin position="24"/>
        <end position="37"/>
    </location>
</feature>
<sequence>MQITIGQHNKKNNRNNKNEDEEINIEKSGGRYRLVDE</sequence>
<organism evidence="2 3">
    <name type="scientific">Streptococcus gallolyticus</name>
    <dbReference type="NCBI Taxonomy" id="315405"/>
    <lineage>
        <taxon>Bacteria</taxon>
        <taxon>Bacillati</taxon>
        <taxon>Bacillota</taxon>
        <taxon>Bacilli</taxon>
        <taxon>Lactobacillales</taxon>
        <taxon>Streptococcaceae</taxon>
        <taxon>Streptococcus</taxon>
    </lineage>
</organism>
<accession>A0A139QSJ8</accession>
<gene>
    <name evidence="2" type="ORF">SGADD03_01677</name>
</gene>
<evidence type="ECO:0000313" key="2">
    <source>
        <dbReference type="EMBL" id="KXU05528.1"/>
    </source>
</evidence>
<proteinExistence type="predicted"/>
<name>A0A139QSJ8_9STRE</name>
<protein>
    <submittedName>
        <fullName evidence="2">Uncharacterized protein</fullName>
    </submittedName>
</protein>
<dbReference type="Proteomes" id="UP000071927">
    <property type="component" value="Unassembled WGS sequence"/>
</dbReference>
<evidence type="ECO:0000256" key="1">
    <source>
        <dbReference type="SAM" id="MobiDB-lite"/>
    </source>
</evidence>
<reference evidence="2 3" key="1">
    <citation type="submission" date="2016-01" db="EMBL/GenBank/DDBJ databases">
        <title>Highly variable Streptococcus oralis are common among viridans streptococci isolated from primates.</title>
        <authorList>
            <person name="Denapaite D."/>
            <person name="Rieger M."/>
            <person name="Koendgen S."/>
            <person name="Brueckner R."/>
            <person name="Ochigava I."/>
            <person name="Kappeler P."/>
            <person name="Maetz-Rensing K."/>
            <person name="Leendertz F."/>
            <person name="Hakenbeck R."/>
        </authorList>
    </citation>
    <scope>NUCLEOTIDE SEQUENCE [LARGE SCALE GENOMIC DNA]</scope>
    <source>
        <strain evidence="2 3">DD03</strain>
    </source>
</reference>
<dbReference type="AlphaFoldDB" id="A0A139QSJ8"/>